<keyword evidence="3 7" id="KW-0326">Glycosidase</keyword>
<dbReference type="GO" id="GO:0008810">
    <property type="term" value="F:cellulase activity"/>
    <property type="evidence" value="ECO:0007669"/>
    <property type="project" value="UniProtKB-EC"/>
</dbReference>
<dbReference type="CDD" id="cd14254">
    <property type="entry name" value="Dockerin_II"/>
    <property type="match status" value="1"/>
</dbReference>
<dbReference type="Pfam" id="PF00404">
    <property type="entry name" value="Dockerin_1"/>
    <property type="match status" value="1"/>
</dbReference>
<evidence type="ECO:0000259" key="6">
    <source>
        <dbReference type="PROSITE" id="PS51766"/>
    </source>
</evidence>
<evidence type="ECO:0000256" key="4">
    <source>
        <dbReference type="ARBA" id="ARBA00023326"/>
    </source>
</evidence>
<feature type="domain" description="Dockerin" evidence="6">
    <location>
        <begin position="480"/>
        <end position="542"/>
    </location>
</feature>
<sequence precursor="true">MKKVLAAVLTTATIFSSTVVPSVNVSAATISSSDYAVAFKDSLWFYDANKCGPDVGKDNVFSWRSACHTNDGKFIGADLTGGFHDCGDHIKFGITNGYASSILGWSLYEFKDAYDGAGLTNKVLSTLKYFTDYIIKSRVSATKYYYHVGAPSDHEYWGPPEQQPGDRDKVYYVDPSSPASDVCGLYSGALSLMYLNYKEIDSTYANKCLELSKELYALGKNKGTCKADGFYTSTSGDDDMAWAAIWLYVIEKNNSYLTDINSLLSSPGTNWAICWNDMKLAAAYVIGSVTGQAKYKDAVTSNLNYWQNSIPKTPGGVKFLTEWGMLRYSASASMLALLQYKLTNDEKLKTFAKSQIDYILGNNPANMSYMVGFGNKWPQHPHHRAAQGSMGWGDWKSPAKNTLTGALVGGPDMSDNYTDVVDKFQATEVGIDYNAGLVAALAGMTKYYGNLPSVPPSNTKAPTPTPTKSANPTPTPTIKNDFILEDVNKDRAVNMADVIALASCFGKVRNDSSYKQECDINKDGSINMSDVMMIAQKFNYTY</sequence>
<organism evidence="7 8">
    <name type="scientific">Pseudobacteroides cellulosolvens ATCC 35603 = DSM 2933</name>
    <dbReference type="NCBI Taxonomy" id="398512"/>
    <lineage>
        <taxon>Bacteria</taxon>
        <taxon>Bacillati</taxon>
        <taxon>Bacillota</taxon>
        <taxon>Clostridia</taxon>
        <taxon>Eubacteriales</taxon>
        <taxon>Oscillospiraceae</taxon>
        <taxon>Pseudobacteroides</taxon>
    </lineage>
</organism>
<dbReference type="SUPFAM" id="SSF63446">
    <property type="entry name" value="Type I dockerin domain"/>
    <property type="match status" value="1"/>
</dbReference>
<dbReference type="Gene3D" id="2.60.40.4130">
    <property type="match status" value="1"/>
</dbReference>
<name>A0A0L6JLD0_9FIRM</name>
<dbReference type="PATRIC" id="fig|398512.5.peg.1974"/>
<evidence type="ECO:0000256" key="5">
    <source>
        <dbReference type="SAM" id="MobiDB-lite"/>
    </source>
</evidence>
<dbReference type="InterPro" id="IPR018247">
    <property type="entry name" value="EF_Hand_1_Ca_BS"/>
</dbReference>
<feature type="compositionally biased region" description="Low complexity" evidence="5">
    <location>
        <begin position="456"/>
        <end position="472"/>
    </location>
</feature>
<dbReference type="RefSeq" id="WP_036938093.1">
    <property type="nucleotide sequence ID" value="NZ_JQKC01000006.1"/>
</dbReference>
<accession>A0A0L6JLD0</accession>
<keyword evidence="4" id="KW-0624">Polysaccharide degradation</keyword>
<dbReference type="InterPro" id="IPR016134">
    <property type="entry name" value="Dockerin_dom"/>
</dbReference>
<dbReference type="InterPro" id="IPR001701">
    <property type="entry name" value="Glyco_hydro_9"/>
</dbReference>
<dbReference type="Gene3D" id="1.50.10.10">
    <property type="match status" value="1"/>
</dbReference>
<dbReference type="PROSITE" id="PS00018">
    <property type="entry name" value="EF_HAND_1"/>
    <property type="match status" value="2"/>
</dbReference>
<evidence type="ECO:0000256" key="1">
    <source>
        <dbReference type="ARBA" id="ARBA00022801"/>
    </source>
</evidence>
<gene>
    <name evidence="7" type="ORF">Bccel_1896</name>
</gene>
<dbReference type="Proteomes" id="UP000036923">
    <property type="component" value="Unassembled WGS sequence"/>
</dbReference>
<dbReference type="OrthoDB" id="9758662at2"/>
<dbReference type="eggNOG" id="COG4733">
    <property type="taxonomic scope" value="Bacteria"/>
</dbReference>
<comment type="caution">
    <text evidence="7">The sequence shown here is derived from an EMBL/GenBank/DDBJ whole genome shotgun (WGS) entry which is preliminary data.</text>
</comment>
<dbReference type="GO" id="GO:0000272">
    <property type="term" value="P:polysaccharide catabolic process"/>
    <property type="evidence" value="ECO:0007669"/>
    <property type="project" value="UniProtKB-KW"/>
</dbReference>
<feature type="region of interest" description="Disordered" evidence="5">
    <location>
        <begin position="455"/>
        <end position="477"/>
    </location>
</feature>
<keyword evidence="8" id="KW-1185">Reference proteome</keyword>
<reference evidence="8" key="1">
    <citation type="submission" date="2015-07" db="EMBL/GenBank/DDBJ databases">
        <title>Near-Complete Genome Sequence of the Cellulolytic Bacterium Bacteroides (Pseudobacteroides) cellulosolvens ATCC 35603.</title>
        <authorList>
            <person name="Dassa B."/>
            <person name="Utturkar S.M."/>
            <person name="Klingeman D.M."/>
            <person name="Hurt R.A."/>
            <person name="Keller M."/>
            <person name="Xu J."/>
            <person name="Reddy Y.H.K."/>
            <person name="Borovok I."/>
            <person name="Grinberg I.R."/>
            <person name="Lamed R."/>
            <person name="Zhivin O."/>
            <person name="Bayer E.A."/>
            <person name="Brown S.D."/>
        </authorList>
    </citation>
    <scope>NUCLEOTIDE SEQUENCE [LARGE SCALE GENOMIC DNA]</scope>
    <source>
        <strain evidence="8">DSM 2933</strain>
    </source>
</reference>
<dbReference type="Pfam" id="PF00759">
    <property type="entry name" value="Glyco_hydro_9"/>
    <property type="match status" value="1"/>
</dbReference>
<dbReference type="SUPFAM" id="SSF48208">
    <property type="entry name" value="Six-hairpin glycosidases"/>
    <property type="match status" value="1"/>
</dbReference>
<evidence type="ECO:0000256" key="3">
    <source>
        <dbReference type="ARBA" id="ARBA00023295"/>
    </source>
</evidence>
<dbReference type="PANTHER" id="PTHR22298">
    <property type="entry name" value="ENDO-1,4-BETA-GLUCANASE"/>
    <property type="match status" value="1"/>
</dbReference>
<dbReference type="InterPro" id="IPR008928">
    <property type="entry name" value="6-hairpin_glycosidase_sf"/>
</dbReference>
<dbReference type="PROSITE" id="PS51766">
    <property type="entry name" value="DOCKERIN"/>
    <property type="match status" value="1"/>
</dbReference>
<dbReference type="AlphaFoldDB" id="A0A0L6JLD0"/>
<dbReference type="InterPro" id="IPR012341">
    <property type="entry name" value="6hp_glycosidase-like_sf"/>
</dbReference>
<evidence type="ECO:0000313" key="7">
    <source>
        <dbReference type="EMBL" id="KNY26631.1"/>
    </source>
</evidence>
<dbReference type="EC" id="3.2.1.4" evidence="7"/>
<dbReference type="STRING" id="398512.Bccel_1896"/>
<dbReference type="EMBL" id="LGTC01000001">
    <property type="protein sequence ID" value="KNY26631.1"/>
    <property type="molecule type" value="Genomic_DNA"/>
</dbReference>
<keyword evidence="2" id="KW-0119">Carbohydrate metabolism</keyword>
<evidence type="ECO:0000256" key="2">
    <source>
        <dbReference type="ARBA" id="ARBA00023277"/>
    </source>
</evidence>
<evidence type="ECO:0000313" key="8">
    <source>
        <dbReference type="Proteomes" id="UP000036923"/>
    </source>
</evidence>
<dbReference type="InterPro" id="IPR036439">
    <property type="entry name" value="Dockerin_dom_sf"/>
</dbReference>
<protein>
    <submittedName>
        <fullName evidence="7">Cellulase</fullName>
        <ecNumber evidence="7">3.2.1.4</ecNumber>
    </submittedName>
</protein>
<keyword evidence="1 7" id="KW-0378">Hydrolase</keyword>
<dbReference type="InterPro" id="IPR002105">
    <property type="entry name" value="Dockerin_1_rpt"/>
</dbReference>
<proteinExistence type="predicted"/>